<gene>
    <name evidence="2" type="ORF">CYMTET_28779</name>
</gene>
<evidence type="ECO:0000313" key="3">
    <source>
        <dbReference type="Proteomes" id="UP001190700"/>
    </source>
</evidence>
<name>A0AAE0FMG1_9CHLO</name>
<accession>A0AAE0FMG1</accession>
<keyword evidence="3" id="KW-1185">Reference proteome</keyword>
<feature type="region of interest" description="Disordered" evidence="1">
    <location>
        <begin position="1"/>
        <end position="39"/>
    </location>
</feature>
<protein>
    <recommendedName>
        <fullName evidence="4">Transcription initiation factor IIF subunit alpha</fullName>
    </recommendedName>
</protein>
<organism evidence="2 3">
    <name type="scientific">Cymbomonas tetramitiformis</name>
    <dbReference type="NCBI Taxonomy" id="36881"/>
    <lineage>
        <taxon>Eukaryota</taxon>
        <taxon>Viridiplantae</taxon>
        <taxon>Chlorophyta</taxon>
        <taxon>Pyramimonadophyceae</taxon>
        <taxon>Pyramimonadales</taxon>
        <taxon>Pyramimonadaceae</taxon>
        <taxon>Cymbomonas</taxon>
    </lineage>
</organism>
<proteinExistence type="predicted"/>
<sequence length="100" mass="11110">MHAVWVQRIRSNGGEGVPVERPPTEGEAESEVKPQAASEGPITAQELAAYLNGNTETTVKDLLHFKKRIKKQGQNEFRTIMAQVATIKPIRDCKTIVQLK</sequence>
<comment type="caution">
    <text evidence="2">The sequence shown here is derived from an EMBL/GenBank/DDBJ whole genome shotgun (WGS) entry which is preliminary data.</text>
</comment>
<evidence type="ECO:0008006" key="4">
    <source>
        <dbReference type="Google" id="ProtNLM"/>
    </source>
</evidence>
<evidence type="ECO:0000256" key="1">
    <source>
        <dbReference type="SAM" id="MobiDB-lite"/>
    </source>
</evidence>
<dbReference type="EMBL" id="LGRX02016260">
    <property type="protein sequence ID" value="KAK3262362.1"/>
    <property type="molecule type" value="Genomic_DNA"/>
</dbReference>
<reference evidence="2 3" key="1">
    <citation type="journal article" date="2015" name="Genome Biol. Evol.">
        <title>Comparative Genomics of a Bacterivorous Green Alga Reveals Evolutionary Causalities and Consequences of Phago-Mixotrophic Mode of Nutrition.</title>
        <authorList>
            <person name="Burns J.A."/>
            <person name="Paasch A."/>
            <person name="Narechania A."/>
            <person name="Kim E."/>
        </authorList>
    </citation>
    <scope>NUCLEOTIDE SEQUENCE [LARGE SCALE GENOMIC DNA]</scope>
    <source>
        <strain evidence="2 3">PLY_AMNH</strain>
    </source>
</reference>
<dbReference type="Proteomes" id="UP001190700">
    <property type="component" value="Unassembled WGS sequence"/>
</dbReference>
<evidence type="ECO:0000313" key="2">
    <source>
        <dbReference type="EMBL" id="KAK3262362.1"/>
    </source>
</evidence>
<dbReference type="AlphaFoldDB" id="A0AAE0FMG1"/>